<dbReference type="InterPro" id="IPR007110">
    <property type="entry name" value="Ig-like_dom"/>
</dbReference>
<dbReference type="AlphaFoldDB" id="A0ABD3TJL1"/>
<dbReference type="Proteomes" id="UP001634394">
    <property type="component" value="Unassembled WGS sequence"/>
</dbReference>
<keyword evidence="3" id="KW-1185">Reference proteome</keyword>
<accession>A0ABD3TJL1</accession>
<sequence>MKATNTSKVGRVVINCTASGVPDNYTFYKLTHIAPDVSRTIVRELELTRVSNSEVIFTIEGATYQDTGFYLCKASNGIIHYSTGQLVMEDVVSVWIKDQPVITSNTRNFVSEKGKSGQMYIEFYPGISQPLVTWYIVKNGTMEQQQRGRTLNLLETYTFYYIFEAERENPKFA</sequence>
<proteinExistence type="predicted"/>
<dbReference type="InterPro" id="IPR013783">
    <property type="entry name" value="Ig-like_fold"/>
</dbReference>
<dbReference type="SUPFAM" id="SSF48726">
    <property type="entry name" value="Immunoglobulin"/>
    <property type="match status" value="1"/>
</dbReference>
<dbReference type="Gene3D" id="2.60.40.10">
    <property type="entry name" value="Immunoglobulins"/>
    <property type="match status" value="1"/>
</dbReference>
<evidence type="ECO:0000313" key="3">
    <source>
        <dbReference type="Proteomes" id="UP001634394"/>
    </source>
</evidence>
<dbReference type="InterPro" id="IPR036179">
    <property type="entry name" value="Ig-like_dom_sf"/>
</dbReference>
<name>A0ABD3TJL1_SINWO</name>
<protein>
    <recommendedName>
        <fullName evidence="1">Ig-like domain-containing protein</fullName>
    </recommendedName>
</protein>
<dbReference type="EMBL" id="JBJQND010000018">
    <property type="protein sequence ID" value="KAL3837246.1"/>
    <property type="molecule type" value="Genomic_DNA"/>
</dbReference>
<reference evidence="2 3" key="1">
    <citation type="submission" date="2024-11" db="EMBL/GenBank/DDBJ databases">
        <title>Chromosome-level genome assembly of the freshwater bivalve Anodonta woodiana.</title>
        <authorList>
            <person name="Chen X."/>
        </authorList>
    </citation>
    <scope>NUCLEOTIDE SEQUENCE [LARGE SCALE GENOMIC DNA]</scope>
    <source>
        <strain evidence="2">MN2024</strain>
        <tissue evidence="2">Gills</tissue>
    </source>
</reference>
<evidence type="ECO:0000313" key="2">
    <source>
        <dbReference type="EMBL" id="KAL3837246.1"/>
    </source>
</evidence>
<dbReference type="PROSITE" id="PS50835">
    <property type="entry name" value="IG_LIKE"/>
    <property type="match status" value="1"/>
</dbReference>
<feature type="domain" description="Ig-like" evidence="1">
    <location>
        <begin position="1"/>
        <end position="93"/>
    </location>
</feature>
<gene>
    <name evidence="2" type="ORF">ACJMK2_022614</name>
</gene>
<comment type="caution">
    <text evidence="2">The sequence shown here is derived from an EMBL/GenBank/DDBJ whole genome shotgun (WGS) entry which is preliminary data.</text>
</comment>
<evidence type="ECO:0000259" key="1">
    <source>
        <dbReference type="PROSITE" id="PS50835"/>
    </source>
</evidence>
<organism evidence="2 3">
    <name type="scientific">Sinanodonta woodiana</name>
    <name type="common">Chinese pond mussel</name>
    <name type="synonym">Anodonta woodiana</name>
    <dbReference type="NCBI Taxonomy" id="1069815"/>
    <lineage>
        <taxon>Eukaryota</taxon>
        <taxon>Metazoa</taxon>
        <taxon>Spiralia</taxon>
        <taxon>Lophotrochozoa</taxon>
        <taxon>Mollusca</taxon>
        <taxon>Bivalvia</taxon>
        <taxon>Autobranchia</taxon>
        <taxon>Heteroconchia</taxon>
        <taxon>Palaeoheterodonta</taxon>
        <taxon>Unionida</taxon>
        <taxon>Unionoidea</taxon>
        <taxon>Unionidae</taxon>
        <taxon>Unioninae</taxon>
        <taxon>Sinanodonta</taxon>
    </lineage>
</organism>